<dbReference type="PANTHER" id="PTHR47359:SF3">
    <property type="entry name" value="NLP_P60 DOMAIN-CONTAINING PROTEIN-RELATED"/>
    <property type="match status" value="1"/>
</dbReference>
<evidence type="ECO:0000259" key="6">
    <source>
        <dbReference type="PROSITE" id="PS51935"/>
    </source>
</evidence>
<evidence type="ECO:0000256" key="3">
    <source>
        <dbReference type="ARBA" id="ARBA00022801"/>
    </source>
</evidence>
<proteinExistence type="inferred from homology"/>
<feature type="compositionally biased region" description="Gly residues" evidence="5">
    <location>
        <begin position="185"/>
        <end position="207"/>
    </location>
</feature>
<dbReference type="PROSITE" id="PS51935">
    <property type="entry name" value="NLPC_P60"/>
    <property type="match status" value="1"/>
</dbReference>
<dbReference type="Proteomes" id="UP001163203">
    <property type="component" value="Chromosome"/>
</dbReference>
<evidence type="ECO:0000256" key="1">
    <source>
        <dbReference type="ARBA" id="ARBA00007074"/>
    </source>
</evidence>
<keyword evidence="8" id="KW-1185">Reference proteome</keyword>
<evidence type="ECO:0000313" key="7">
    <source>
        <dbReference type="EMBL" id="WAL66323.1"/>
    </source>
</evidence>
<evidence type="ECO:0000313" key="8">
    <source>
        <dbReference type="Proteomes" id="UP001163203"/>
    </source>
</evidence>
<organism evidence="7 8">
    <name type="scientific">Amycolatopsis cynarae</name>
    <dbReference type="NCBI Taxonomy" id="2995223"/>
    <lineage>
        <taxon>Bacteria</taxon>
        <taxon>Bacillati</taxon>
        <taxon>Actinomycetota</taxon>
        <taxon>Actinomycetes</taxon>
        <taxon>Pseudonocardiales</taxon>
        <taxon>Pseudonocardiaceae</taxon>
        <taxon>Amycolatopsis</taxon>
    </lineage>
</organism>
<evidence type="ECO:0000256" key="4">
    <source>
        <dbReference type="ARBA" id="ARBA00022807"/>
    </source>
</evidence>
<dbReference type="InterPro" id="IPR000064">
    <property type="entry name" value="NLP_P60_dom"/>
</dbReference>
<keyword evidence="4" id="KW-0788">Thiol protease</keyword>
<keyword evidence="3" id="KW-0378">Hydrolase</keyword>
<dbReference type="Gene3D" id="3.90.1720.10">
    <property type="entry name" value="endopeptidase domain like (from Nostoc punctiforme)"/>
    <property type="match status" value="1"/>
</dbReference>
<evidence type="ECO:0000256" key="2">
    <source>
        <dbReference type="ARBA" id="ARBA00022670"/>
    </source>
</evidence>
<dbReference type="Gene3D" id="1.20.1260.20">
    <property type="entry name" value="PPE superfamily"/>
    <property type="match status" value="1"/>
</dbReference>
<dbReference type="SUPFAM" id="SSF54001">
    <property type="entry name" value="Cysteine proteinases"/>
    <property type="match status" value="1"/>
</dbReference>
<sequence length="358" mass="36476">MAIDLAPYEAPIKEAADKLEGDTAAAGKAQTDLDSLSQKLAEYGTRHQTEAASLQGNWVGDRGDLFGVKAKEHTQSLDDAAIWASKTAQTIGDATSLVKNAQQQVQALLTEFDADARTLVSAAASSSDPGAEMQARAVLAGMSARYAKEAAAIVDAAKGRLRDLMSGMDSTVPSSAPPAGPLGTRAGGGYSGGGGGGGGGYGGGGGTVASSGPPMTFPPSDQYGSGTQVKLPGGQTVNAPNERAAIAVRAALSRLGLPYVWGGTDPNRGMDCSGLTQWAYSQAGIKLPRTAATQTVGQKVDINDIQPGDLIIWSGHVAMYIGNGQMVEEPHTGSVCHVVPLRTSNAGEPLLGVFRPAA</sequence>
<gene>
    <name evidence="7" type="ORF">ORV05_00430</name>
</gene>
<evidence type="ECO:0000256" key="5">
    <source>
        <dbReference type="SAM" id="MobiDB-lite"/>
    </source>
</evidence>
<dbReference type="InterPro" id="IPR038332">
    <property type="entry name" value="PPE_sf"/>
</dbReference>
<feature type="region of interest" description="Disordered" evidence="5">
    <location>
        <begin position="167"/>
        <end position="227"/>
    </location>
</feature>
<dbReference type="Pfam" id="PF00877">
    <property type="entry name" value="NLPC_P60"/>
    <property type="match status" value="1"/>
</dbReference>
<dbReference type="RefSeq" id="WP_268756456.1">
    <property type="nucleotide sequence ID" value="NZ_CP113836.1"/>
</dbReference>
<accession>A0ABY7B6C1</accession>
<keyword evidence="2" id="KW-0645">Protease</keyword>
<dbReference type="EMBL" id="CP113836">
    <property type="protein sequence ID" value="WAL66323.1"/>
    <property type="molecule type" value="Genomic_DNA"/>
</dbReference>
<protein>
    <submittedName>
        <fullName evidence="7">C40 family peptidase</fullName>
    </submittedName>
</protein>
<comment type="similarity">
    <text evidence="1">Belongs to the peptidase C40 family.</text>
</comment>
<reference evidence="7" key="1">
    <citation type="submission" date="2022-11" db="EMBL/GenBank/DDBJ databases">
        <authorList>
            <person name="Mo P."/>
        </authorList>
    </citation>
    <scope>NUCLEOTIDE SEQUENCE</scope>
    <source>
        <strain evidence="7">HUAS 11-8</strain>
    </source>
</reference>
<feature type="domain" description="NlpC/P60" evidence="6">
    <location>
        <begin position="241"/>
        <end position="357"/>
    </location>
</feature>
<name>A0ABY7B6C1_9PSEU</name>
<dbReference type="InterPro" id="IPR038765">
    <property type="entry name" value="Papain-like_cys_pep_sf"/>
</dbReference>
<dbReference type="InterPro" id="IPR051794">
    <property type="entry name" value="PG_Endopeptidase_C40"/>
</dbReference>
<dbReference type="PANTHER" id="PTHR47359">
    <property type="entry name" value="PEPTIDOGLYCAN DL-ENDOPEPTIDASE CWLO"/>
    <property type="match status" value="1"/>
</dbReference>